<proteinExistence type="predicted"/>
<name>A0A6N9TV14_STRHA</name>
<gene>
    <name evidence="1" type="ORF">G3I29_06680</name>
</gene>
<evidence type="ECO:0000313" key="1">
    <source>
        <dbReference type="EMBL" id="NEA15218.1"/>
    </source>
</evidence>
<organism evidence="1 2">
    <name type="scientific">Streptomyces halstedii</name>
    <dbReference type="NCBI Taxonomy" id="1944"/>
    <lineage>
        <taxon>Bacteria</taxon>
        <taxon>Bacillati</taxon>
        <taxon>Actinomycetota</taxon>
        <taxon>Actinomycetes</taxon>
        <taxon>Kitasatosporales</taxon>
        <taxon>Streptomycetaceae</taxon>
        <taxon>Streptomyces</taxon>
    </lineage>
</organism>
<accession>A0A6N9TV14</accession>
<protein>
    <submittedName>
        <fullName evidence="1">Uncharacterized protein</fullName>
    </submittedName>
</protein>
<dbReference type="GeneID" id="97293506"/>
<sequence length="74" mass="8169">MKDRHVPATGAAAFDERSGRVGLVTGHHDTYVRLRPLGGGREWHADPAQVRPADRDELLSAQLAEVNTRSRRAL</sequence>
<dbReference type="AlphaFoldDB" id="A0A6N9TV14"/>
<comment type="caution">
    <text evidence="1">The sequence shown here is derived from an EMBL/GenBank/DDBJ whole genome shotgun (WGS) entry which is preliminary data.</text>
</comment>
<reference evidence="1 2" key="1">
    <citation type="submission" date="2020-01" db="EMBL/GenBank/DDBJ databases">
        <title>Insect and environment-associated Actinomycetes.</title>
        <authorList>
            <person name="Currrie C."/>
            <person name="Chevrette M."/>
            <person name="Carlson C."/>
            <person name="Stubbendieck R."/>
            <person name="Wendt-Pienkowski E."/>
        </authorList>
    </citation>
    <scope>NUCLEOTIDE SEQUENCE [LARGE SCALE GENOMIC DNA]</scope>
    <source>
        <strain evidence="1 2">SID11342</strain>
    </source>
</reference>
<evidence type="ECO:0000313" key="2">
    <source>
        <dbReference type="Proteomes" id="UP000471293"/>
    </source>
</evidence>
<dbReference type="Proteomes" id="UP000471293">
    <property type="component" value="Unassembled WGS sequence"/>
</dbReference>
<dbReference type="RefSeq" id="WP_164343012.1">
    <property type="nucleotide sequence ID" value="NZ_CP109044.1"/>
</dbReference>
<dbReference type="EMBL" id="JAAGLQ010000140">
    <property type="protein sequence ID" value="NEA15218.1"/>
    <property type="molecule type" value="Genomic_DNA"/>
</dbReference>